<dbReference type="SUPFAM" id="SSF56935">
    <property type="entry name" value="Porins"/>
    <property type="match status" value="1"/>
</dbReference>
<feature type="chain" id="PRO_5015734612" description="TonB-dependent receptor plug domain-containing protein" evidence="4">
    <location>
        <begin position="30"/>
        <end position="914"/>
    </location>
</feature>
<name>A0A2S2DX90_9BACT</name>
<evidence type="ECO:0000259" key="5">
    <source>
        <dbReference type="Pfam" id="PF07715"/>
    </source>
</evidence>
<keyword evidence="7" id="KW-1185">Reference proteome</keyword>
<dbReference type="Pfam" id="PF13715">
    <property type="entry name" value="CarbopepD_reg_2"/>
    <property type="match status" value="1"/>
</dbReference>
<dbReference type="InterPro" id="IPR036942">
    <property type="entry name" value="Beta-barrel_TonB_sf"/>
</dbReference>
<dbReference type="Pfam" id="PF07715">
    <property type="entry name" value="Plug"/>
    <property type="match status" value="1"/>
</dbReference>
<dbReference type="GO" id="GO:0009279">
    <property type="term" value="C:cell outer membrane"/>
    <property type="evidence" value="ECO:0007669"/>
    <property type="project" value="UniProtKB-SubCell"/>
</dbReference>
<reference evidence="7" key="1">
    <citation type="submission" date="2018-05" db="EMBL/GenBank/DDBJ databases">
        <title>Pseudarcicella sp. HME7025 Genome sequencing and assembly.</title>
        <authorList>
            <person name="Kim H."/>
            <person name="Kang H."/>
            <person name="Joh K."/>
        </authorList>
    </citation>
    <scope>NUCLEOTIDE SEQUENCE [LARGE SCALE GENOMIC DNA]</scope>
    <source>
        <strain evidence="7">HME7025</strain>
    </source>
</reference>
<dbReference type="SUPFAM" id="SSF49464">
    <property type="entry name" value="Carboxypeptidase regulatory domain-like"/>
    <property type="match status" value="1"/>
</dbReference>
<evidence type="ECO:0000256" key="1">
    <source>
        <dbReference type="ARBA" id="ARBA00004442"/>
    </source>
</evidence>
<feature type="signal peptide" evidence="4">
    <location>
        <begin position="1"/>
        <end position="29"/>
    </location>
</feature>
<dbReference type="Gene3D" id="2.170.130.10">
    <property type="entry name" value="TonB-dependent receptor, plug domain"/>
    <property type="match status" value="1"/>
</dbReference>
<dbReference type="Proteomes" id="UP000245468">
    <property type="component" value="Chromosome"/>
</dbReference>
<evidence type="ECO:0000313" key="6">
    <source>
        <dbReference type="EMBL" id="AWL09959.1"/>
    </source>
</evidence>
<protein>
    <recommendedName>
        <fullName evidence="5">TonB-dependent receptor plug domain-containing protein</fullName>
    </recommendedName>
</protein>
<dbReference type="InterPro" id="IPR008969">
    <property type="entry name" value="CarboxyPept-like_regulatory"/>
</dbReference>
<dbReference type="EMBL" id="CP029346">
    <property type="protein sequence ID" value="AWL09959.1"/>
    <property type="molecule type" value="Genomic_DNA"/>
</dbReference>
<dbReference type="AlphaFoldDB" id="A0A2S2DX90"/>
<feature type="domain" description="TonB-dependent receptor plug" evidence="5">
    <location>
        <begin position="252"/>
        <end position="331"/>
    </location>
</feature>
<keyword evidence="2" id="KW-0472">Membrane</keyword>
<keyword evidence="4" id="KW-0732">Signal</keyword>
<proteinExistence type="predicted"/>
<dbReference type="InterPro" id="IPR037066">
    <property type="entry name" value="Plug_dom_sf"/>
</dbReference>
<gene>
    <name evidence="6" type="ORF">HME7025_02111</name>
</gene>
<evidence type="ECO:0000256" key="3">
    <source>
        <dbReference type="ARBA" id="ARBA00023237"/>
    </source>
</evidence>
<keyword evidence="3" id="KW-0998">Cell outer membrane</keyword>
<organism evidence="6 7">
    <name type="scientific">Aquirufa nivalisilvae</name>
    <dbReference type="NCBI Taxonomy" id="2516557"/>
    <lineage>
        <taxon>Bacteria</taxon>
        <taxon>Pseudomonadati</taxon>
        <taxon>Bacteroidota</taxon>
        <taxon>Cytophagia</taxon>
        <taxon>Cytophagales</taxon>
        <taxon>Flectobacillaceae</taxon>
        <taxon>Aquirufa</taxon>
    </lineage>
</organism>
<evidence type="ECO:0000313" key="7">
    <source>
        <dbReference type="Proteomes" id="UP000245468"/>
    </source>
</evidence>
<evidence type="ECO:0000256" key="2">
    <source>
        <dbReference type="ARBA" id="ARBA00023136"/>
    </source>
</evidence>
<accession>A0A2S2DX90</accession>
<sequence length="914" mass="102253">MWGQTNLTMKRKVTLLLLITFLFSAPIWAQNPSAKVINDEFFNFTDLKKICDLLKTKYGLQIDIAEGVSLNEKITYWFDHVPADKGFQEALKGTPLKSYMDDNGVIHILLKSQKLNLNDFKYAAKSNLKPEKENFKITGKILDSKSGEPLPFSSVQIISNRMGVQANVDGLFTLPKVPSDTSSLLVKYLGYRPKVVFLKPGLNFNNLEVELDAATGELDEVVVVGEKTEVMKANEQIGMYKITPKNIAKLPNVGEKDIFRAFQLLPGISAANQNSSGLYVRGGTPDQNLVIYDGFTVYYVDHLYGFFSAFNSNPIKDVQLFKGGFESKFGGRISSVMEITSKNGNNRKLNLIGDLSAMSANIMAEGPLSKKFTFLVAGRRSWTGPLYTKIADALKPTASNNTPGGFGGSGGGGGFGRRQFQSSAVASSYFYDLNAKVNFTPNLKDVLALSFYLGNDNMDNSQNVSLPFGNRGGGLSNSDLSQWGNTGASFKWSRHWSSKWYSNTLLSYSNFHSYRDNTNQSNFVRTSGTTQTVKFGSLEHNDLKDFSLKSDVEGQLTESHLLGFGIQVSDLNIQYNYSQNDTLNIIDKVNKSLIYSAYLQDRIHLMNQKLEITPGLRANYFGVTSKIYLEPRLSAQYFVNRQFKLKGAMGNYYQFAKQVEREDILSGSRNFWVLADGVDLPVTSAKHFILGASYEKGDYLFDVEAYYKDIQNDTRYTLRFTPRIGAGLVASETFFNGTGTVHGIDVLLQKKFGNLTGWVGYTLAKSDKLIPVFSPNPFPSNFDVRHEFKVVGIYKYNRWDFSGSFLYATGKPYTSIIGGYSVTLLDGSVRDYTEPSTTNGNRFPAQHRLDLAATYNFPIGSLTMSIYNVYNRNNVWYKKFQTVVDPDTQERYLSVTDVNYLGFTPNITLSIHLN</sequence>
<evidence type="ECO:0000256" key="4">
    <source>
        <dbReference type="SAM" id="SignalP"/>
    </source>
</evidence>
<dbReference type="InterPro" id="IPR012910">
    <property type="entry name" value="Plug_dom"/>
</dbReference>
<dbReference type="Gene3D" id="2.40.170.20">
    <property type="entry name" value="TonB-dependent receptor, beta-barrel domain"/>
    <property type="match status" value="1"/>
</dbReference>
<dbReference type="KEGG" id="psez:HME7025_02111"/>
<comment type="subcellular location">
    <subcellularLocation>
        <location evidence="1">Cell outer membrane</location>
    </subcellularLocation>
</comment>